<dbReference type="OrthoDB" id="491744at2"/>
<proteinExistence type="predicted"/>
<dbReference type="EMBL" id="CGIG01000001">
    <property type="protein sequence ID" value="CPR15535.1"/>
    <property type="molecule type" value="Genomic_DNA"/>
</dbReference>
<dbReference type="GeneID" id="70908826"/>
<dbReference type="Proteomes" id="UP000044377">
    <property type="component" value="Unassembled WGS sequence"/>
</dbReference>
<sequence>MISKKPKIKIIALIKFMLKIFVAMFITIMILWLIDSTYSNIRTYQGYCTWDEERMGKRFTTEERLDIAINYYLKNQNFIDFSEIEIIENNNRRRRNFFEDLENRFTLIPYGNKEEFLKENPECCELTTWGEQFGFWERADGIGDGMFIFQHKIRYIDKKTGIHKEIMSKDTNYQVNNCGYARRG</sequence>
<gene>
    <name evidence="1" type="ORF">BN1221_01568c</name>
</gene>
<evidence type="ECO:0000313" key="1">
    <source>
        <dbReference type="EMBL" id="CPR15535.1"/>
    </source>
</evidence>
<reference evidence="2" key="1">
    <citation type="submission" date="2015-01" db="EMBL/GenBank/DDBJ databases">
        <authorList>
            <person name="Paterson Steve"/>
        </authorList>
    </citation>
    <scope>NUCLEOTIDE SEQUENCE [LARGE SCALE GENOMIC DNA]</scope>
    <source>
        <strain evidence="2">OBR1</strain>
    </source>
</reference>
<evidence type="ECO:0000313" key="2">
    <source>
        <dbReference type="Proteomes" id="UP000044377"/>
    </source>
</evidence>
<name>A0A0G4JT89_9GAMM</name>
<dbReference type="KEGG" id="bgj:AWC36_18575"/>
<dbReference type="RefSeq" id="WP_048636837.1">
    <property type="nucleotide sequence ID" value="NZ_CGIG01000001.1"/>
</dbReference>
<keyword evidence="2" id="KW-1185">Reference proteome</keyword>
<dbReference type="AlphaFoldDB" id="A0A0G4JT89"/>
<organism evidence="1 2">
    <name type="scientific">Brenneria goodwinii</name>
    <dbReference type="NCBI Taxonomy" id="1109412"/>
    <lineage>
        <taxon>Bacteria</taxon>
        <taxon>Pseudomonadati</taxon>
        <taxon>Pseudomonadota</taxon>
        <taxon>Gammaproteobacteria</taxon>
        <taxon>Enterobacterales</taxon>
        <taxon>Pectobacteriaceae</taxon>
        <taxon>Brenneria</taxon>
    </lineage>
</organism>
<protein>
    <submittedName>
        <fullName evidence="1">Uncharacterized protein</fullName>
    </submittedName>
</protein>
<accession>A0A0G4JT89</accession>